<dbReference type="SMART" id="SM00119">
    <property type="entry name" value="HECTc"/>
    <property type="match status" value="1"/>
</dbReference>
<gene>
    <name evidence="18" type="primary">eel-1</name>
    <name evidence="16" type="synonym">Cbr-eel-1</name>
    <name evidence="18" type="ORF">CBG03363</name>
    <name evidence="16" type="ORF">CBG_03363</name>
</gene>
<dbReference type="Proteomes" id="UP000008549">
    <property type="component" value="Unassembled WGS sequence"/>
</dbReference>
<dbReference type="Gene3D" id="3.30.2410.10">
    <property type="entry name" value="Hect, E3 ligase catalytic domain"/>
    <property type="match status" value="1"/>
</dbReference>
<feature type="compositionally biased region" description="Acidic residues" evidence="13">
    <location>
        <begin position="2537"/>
        <end position="2556"/>
    </location>
</feature>
<dbReference type="SUPFAM" id="SSF117839">
    <property type="entry name" value="WWE domain"/>
    <property type="match status" value="1"/>
</dbReference>
<accession>A8WUV6</accession>
<evidence type="ECO:0000256" key="2">
    <source>
        <dbReference type="ARBA" id="ARBA00004123"/>
    </source>
</evidence>
<feature type="active site" description="Glycyl thioester intermediate" evidence="12">
    <location>
        <position position="4155"/>
    </location>
</feature>
<dbReference type="GO" id="GO:0061630">
    <property type="term" value="F:ubiquitin protein ligase activity"/>
    <property type="evidence" value="ECO:0000318"/>
    <property type="project" value="GO_Central"/>
</dbReference>
<feature type="compositionally biased region" description="Basic and acidic residues" evidence="13">
    <location>
        <begin position="3600"/>
        <end position="3613"/>
    </location>
</feature>
<evidence type="ECO:0000259" key="14">
    <source>
        <dbReference type="PROSITE" id="PS50030"/>
    </source>
</evidence>
<keyword evidence="8 12" id="KW-0833">Ubl conjugation pathway</keyword>
<feature type="region of interest" description="Disordered" evidence="13">
    <location>
        <begin position="2206"/>
        <end position="2225"/>
    </location>
</feature>
<feature type="compositionally biased region" description="Low complexity" evidence="13">
    <location>
        <begin position="3718"/>
        <end position="3734"/>
    </location>
</feature>
<feature type="compositionally biased region" description="Acidic residues" evidence="13">
    <location>
        <begin position="2429"/>
        <end position="2445"/>
    </location>
</feature>
<feature type="compositionally biased region" description="Basic residues" evidence="13">
    <location>
        <begin position="3590"/>
        <end position="3599"/>
    </location>
</feature>
<dbReference type="Gene3D" id="1.10.8.10">
    <property type="entry name" value="DNA helicase RuvA subunit, C-terminal domain"/>
    <property type="match status" value="1"/>
</dbReference>
<evidence type="ECO:0000256" key="8">
    <source>
        <dbReference type="ARBA" id="ARBA00022786"/>
    </source>
</evidence>
<reference evidence="16 17" key="2">
    <citation type="journal article" date="2011" name="PLoS Genet.">
        <title>Caenorhabditis briggsae recombinant inbred line genotypes reveal inter-strain incompatibility and the evolution of recombination.</title>
        <authorList>
            <person name="Ross J.A."/>
            <person name="Koboldt D.C."/>
            <person name="Staisch J.E."/>
            <person name="Chamberlin H.M."/>
            <person name="Gupta B.P."/>
            <person name="Miller R.D."/>
            <person name="Baird S.E."/>
            <person name="Haag E.S."/>
        </authorList>
    </citation>
    <scope>NUCLEOTIDE SEQUENCE [LARGE SCALE GENOMIC DNA]</scope>
    <source>
        <strain evidence="16 17">AF16</strain>
    </source>
</reference>
<comment type="similarity">
    <text evidence="11">Belongs to the UPL family. TOM1/PTR1 subfamily.</text>
</comment>
<proteinExistence type="inferred from homology"/>
<dbReference type="GO" id="GO:0051028">
    <property type="term" value="P:mRNA transport"/>
    <property type="evidence" value="ECO:0007669"/>
    <property type="project" value="UniProtKB-KW"/>
</dbReference>
<feature type="compositionally biased region" description="Low complexity" evidence="13">
    <location>
        <begin position="2050"/>
        <end position="2074"/>
    </location>
</feature>
<feature type="compositionally biased region" description="Low complexity" evidence="13">
    <location>
        <begin position="3626"/>
        <end position="3635"/>
    </location>
</feature>
<dbReference type="PANTHER" id="PTHR11254:SF67">
    <property type="entry name" value="E3 UBIQUITIN-PROTEIN LIGASE HUWE1"/>
    <property type="match status" value="1"/>
</dbReference>
<dbReference type="InterPro" id="IPR000569">
    <property type="entry name" value="HECT_dom"/>
</dbReference>
<feature type="compositionally biased region" description="Basic and acidic residues" evidence="13">
    <location>
        <begin position="489"/>
        <end position="506"/>
    </location>
</feature>
<comment type="catalytic activity">
    <reaction evidence="1">
        <text>S-ubiquitinyl-[E2 ubiquitin-conjugating enzyme]-L-cysteine + [acceptor protein]-L-lysine = [E2 ubiquitin-conjugating enzyme]-L-cysteine + N(6)-ubiquitinyl-[acceptor protein]-L-lysine.</text>
        <dbReference type="EC" id="2.3.2.26"/>
    </reaction>
</comment>
<dbReference type="InterPro" id="IPR010314">
    <property type="entry name" value="E3_Ub_ligase_DUF913"/>
</dbReference>
<evidence type="ECO:0000256" key="10">
    <source>
        <dbReference type="ARBA" id="ARBA00023242"/>
    </source>
</evidence>
<dbReference type="FunCoup" id="A8WUV6">
    <property type="interactions" value="3044"/>
</dbReference>
<evidence type="ECO:0000313" key="16">
    <source>
        <dbReference type="EMBL" id="CAP24268.2"/>
    </source>
</evidence>
<dbReference type="CDD" id="cd00078">
    <property type="entry name" value="HECTc"/>
    <property type="match status" value="1"/>
</dbReference>
<dbReference type="OMA" id="MWLDDSP"/>
<feature type="region of interest" description="Disordered" evidence="13">
    <location>
        <begin position="1407"/>
        <end position="1450"/>
    </location>
</feature>
<feature type="domain" description="UBA" evidence="14">
    <location>
        <begin position="1450"/>
        <end position="1489"/>
    </location>
</feature>
<evidence type="ECO:0000256" key="13">
    <source>
        <dbReference type="SAM" id="MobiDB-lite"/>
    </source>
</evidence>
<dbReference type="Pfam" id="PF00627">
    <property type="entry name" value="UBA"/>
    <property type="match status" value="1"/>
</dbReference>
<dbReference type="InterPro" id="IPR004170">
    <property type="entry name" value="WWE_dom"/>
</dbReference>
<dbReference type="InterPro" id="IPR041969">
    <property type="entry name" value="VP13D_UBA"/>
</dbReference>
<dbReference type="InterPro" id="IPR025527">
    <property type="entry name" value="HUWE1/Rev1_UBM"/>
</dbReference>
<feature type="compositionally biased region" description="Polar residues" evidence="13">
    <location>
        <begin position="3614"/>
        <end position="3625"/>
    </location>
</feature>
<feature type="region of interest" description="Disordered" evidence="13">
    <location>
        <begin position="2043"/>
        <end position="2075"/>
    </location>
</feature>
<feature type="compositionally biased region" description="Acidic residues" evidence="13">
    <location>
        <begin position="2462"/>
        <end position="2517"/>
    </location>
</feature>
<dbReference type="PROSITE" id="PS50237">
    <property type="entry name" value="HECT"/>
    <property type="match status" value="1"/>
</dbReference>
<feature type="region of interest" description="Disordered" evidence="13">
    <location>
        <begin position="489"/>
        <end position="566"/>
    </location>
</feature>
<dbReference type="WormBase" id="CBG03363a">
    <property type="protein sequence ID" value="CBP40883"/>
    <property type="gene ID" value="WBGene00026237"/>
    <property type="gene designation" value="Cbr-eel-1"/>
</dbReference>
<dbReference type="STRING" id="6238.A8WUV6"/>
<dbReference type="GO" id="GO:0006511">
    <property type="term" value="P:ubiquitin-dependent protein catabolic process"/>
    <property type="evidence" value="ECO:0000318"/>
    <property type="project" value="GO_Central"/>
</dbReference>
<evidence type="ECO:0000259" key="15">
    <source>
        <dbReference type="PROSITE" id="PS50237"/>
    </source>
</evidence>
<dbReference type="GO" id="GO:0030178">
    <property type="term" value="P:negative regulation of Wnt signaling pathway"/>
    <property type="evidence" value="ECO:0007669"/>
    <property type="project" value="EnsemblMetazoa"/>
</dbReference>
<evidence type="ECO:0000256" key="5">
    <source>
        <dbReference type="ARBA" id="ARBA00022448"/>
    </source>
</evidence>
<dbReference type="Pfam" id="PF06025">
    <property type="entry name" value="DUF913"/>
    <property type="match status" value="1"/>
</dbReference>
<feature type="region of interest" description="Disordered" evidence="13">
    <location>
        <begin position="3590"/>
        <end position="3652"/>
    </location>
</feature>
<evidence type="ECO:0000256" key="6">
    <source>
        <dbReference type="ARBA" id="ARBA00022553"/>
    </source>
</evidence>
<dbReference type="Gene3D" id="3.90.1750.10">
    <property type="entry name" value="Hect, E3 ligase catalytic domains"/>
    <property type="match status" value="1"/>
</dbReference>
<dbReference type="Pfam" id="PF06012">
    <property type="entry name" value="DUF908"/>
    <property type="match status" value="2"/>
</dbReference>
<keyword evidence="9" id="KW-0509">mRNA transport</keyword>
<organism evidence="16 17">
    <name type="scientific">Caenorhabditis briggsae</name>
    <dbReference type="NCBI Taxonomy" id="6238"/>
    <lineage>
        <taxon>Eukaryota</taxon>
        <taxon>Metazoa</taxon>
        <taxon>Ecdysozoa</taxon>
        <taxon>Nematoda</taxon>
        <taxon>Chromadorea</taxon>
        <taxon>Rhabditida</taxon>
        <taxon>Rhabditina</taxon>
        <taxon>Rhabditomorpha</taxon>
        <taxon>Rhabditoidea</taxon>
        <taxon>Rhabditidae</taxon>
        <taxon>Peloderinae</taxon>
        <taxon>Caenorhabditis</taxon>
    </lineage>
</organism>
<feature type="region of interest" description="Disordered" evidence="13">
    <location>
        <begin position="823"/>
        <end position="894"/>
    </location>
</feature>
<dbReference type="EMBL" id="HE601244">
    <property type="protein sequence ID" value="CAP24268.2"/>
    <property type="molecule type" value="Genomic_DNA"/>
</dbReference>
<dbReference type="Pfam" id="PF02825">
    <property type="entry name" value="WWE"/>
    <property type="match status" value="1"/>
</dbReference>
<feature type="compositionally biased region" description="Low complexity" evidence="13">
    <location>
        <begin position="1408"/>
        <end position="1430"/>
    </location>
</feature>
<dbReference type="InterPro" id="IPR050409">
    <property type="entry name" value="E3_ubiq-protein_ligase"/>
</dbReference>
<dbReference type="GO" id="GO:0016567">
    <property type="term" value="P:protein ubiquitination"/>
    <property type="evidence" value="ECO:0007669"/>
    <property type="project" value="UniProtKB-UniPathway"/>
</dbReference>
<evidence type="ECO:0000256" key="7">
    <source>
        <dbReference type="ARBA" id="ARBA00022679"/>
    </source>
</evidence>
<dbReference type="InParanoid" id="A8WUV6"/>
<dbReference type="HOGENOM" id="CLU_000058_0_0_1"/>
<keyword evidence="10" id="KW-0539">Nucleus</keyword>
<sequence>MRIDDEPSSSSNSTEMPPASATLLQKINDTFTDEDFIDAINKGREVHAVMGKTELHRWIDVLNRCDEILEKAVQKLGKLFFQNDQGNMKCDHDATLKNYAVAIIRFTVLLFECTSSRRIYKSVDRILALLESTDMDLLAEVLRLLQVMGKRSKFLSTRIPQKDQQSMANRLTAIAQCWGGKLRTVKMAECLKKDPKLPLLFPFSYTDSKQRTIVVEQPQNEETVGELITRTVAQLSPPTNSETTTTAHFSNDDLYCLLSRIRMHIAFNDWHHRFKCLIVRLLSVSTLVYCRLGGTDESTLSSLLYSGFIEEIVELLKTEREADTQTNHHLHDAIQTEALSTLCSIVTYEKEPKVPQILDALSASSYHGFLSVMTRQIVDELKSNNLGKPGKPSVSLATALFSFIYHLASIEPGGDTLVSSGLTQTLLSVIGYHDLPIECITFGTRCARIIDLFTTLDVTAFKANNGMEICVNRVVHEINECRKEQPFMIDVSHDMPFDAEPEPRDDQEQDEQNEEDQRNMEEDGVETSATSSNAPLQEMEESGPAPDVVDSPNQAGSSTEKFKGGPWEVVQSTGTTCHQQRSGLIKGLLTFIKRAIGDGQFQDIMKHIMEGDLPEALMHILSNAEYYSPSLFHQSAHLITNFVYQFPEELSSIQRRHVPYVVFQSLLRKEVRLTPVNKKYTLLPLNVFIFQLPNSKDVITTLGNVFTAMCLNERGLRQFKSYEPFNQIFRIVLSVKFLVTLRKKRTSDVFESAQAIGGALDDLMRHYPDLKHDMLKSIIVILDLLHEIGKNPPNGVELVPTLTKSMARNIVFSPNMSFLVPREARSQANQQREEPEQADEQVGGDVDEEPMEVEDGEDSDVDEEDNEMSMDETTGDPPEPAAPSPAPQKNRPFEYGPGMMCEDVYGKKMLPIGDYMLLIARVVETMMTQTPTQKITEEFIEGRVMQKIMRLCHLPCPASDATQTAYLNSISAIIKHIVKAGFHGQRTGPDAGPKLMSAIIEEFIKTIDPFFEMYDKHCSVLQKDGSKNASLFMTLDDKILEKTLLELNSIIPALLHLNKTPMNSSNYNPPDHRNRIFETWKMPDGMKLYAMLRKLSRMLCWEHELIQTLKPTIRTAATQTEGEMLSDGPNDAHLDMEVLPPWEEDDIKEKRQQEQDKDHRWKAAGVSQAEHEFWSHHKSLQETVCKSHNAVKELLNSMGRQANVNNPRRIRTREAPTLPAASTQCISMIFTSIYKDIKWEPPVQSLENSPMAYGRYTDLLAQLNYALFEGGNRCASASLAQNLYTSGCHKAFFELFTEKIVPYLGENMPEGVENAMEEWCRLAGKLTDRNALVNPDGIQQRRDRQITDFDTVKYLKLVCRDMFHAYKQFFEKMAQMPDWELKSLKKVCESAFSVFKEVAKNLVEEAENSPAPAAAGNANAPDAPPEEWAPGVPRPAQPPADAPPAPQAPDAQDETIRMLMDLGFSRDIVLYALENTRNADEAANYLLAQGQEVSIRIQDVVNAFRDDNDDDDGIQFALRAMRPIVPTASPSANELENELRDSLANRQGYELVRTAQRTLRDANMDQVADQLVEIYPDESAAINADSLITTVMDRVRNPRSTYEENIATPLIPPLSQLKIEQDVSLSSACEQLFPLVKRLLVVSNDTIHPCAELIVSIFPAMTENWRKEHLIAEICGQDLLNMAESFINQELDDSGKPKDHEIARTMANRLHFAVLIFENVSEEYVQWIDSKGMTQAMIKMLEYLVERFKVVDYYQSLVTRVVCWFDFYAKTHRLVLRRKYLQSLTPTLEWFYQAYEEDGMRRRHEYAPGDRKWVPYDASTQKLLNDAFFSGARGIKCLVKRGTRPSKRMDVDFTTMKQTDSTIREIIRTDIPSNVTVSIPDLMASEARLTWPEEENDKLLELSVKILKAGALDPKCSHSMLSFISRLTKHKRNAEKFVDLNGVVSIFRLRARCASTYPYLVSVIIRNCIDDETLLTHVYEKTIRSYIAAPNHPPISMSEYGIKPKEFVDTLNFMAPLSSRNPLVFTEAVNKLARLNGPDIVPIPKEKKPAASSSTATDAAASTSSAPPTTSASSHTVIENNDTAIVIVNMMVHEVLYGDFPTVGPTRMLPQEKILTILAEIIKSYPSLAIVVAECRDEQLSALYSLIDTYVSAPVDKLEVTNALKTLIAVISASQNSTKAQDLLVTDVKSALISYSEDAYKVRQEQEKNKAEKESEEREDAAAELEKQEEEILQKISELCSIIIIMCQSCPAPHHHHSDRHHRERLSQNAVMKLFHKKKICADLVRTIHCLQLSSKESLDAINQILKTLDTLLEGSSASGPAGLSGARSFMEFLGARPVGRERRVLAAGDPIEREIESMINRDGFAFDGEMQSLLRRLQGDDWRAGPPRAGQPGGEDEEGSDIFERERSDSPSEASEHVGDEDVRDDAVETGDGEVEVEMVDIQEDAANPPGELVAVQMEIPQDDGEDDGEDEEDEEDDEDDDNQDAPEGEEDENDREEDDDEDEEDEEDDEGEEQEEAMRVVEPNPEPAGVRRLYDEEDDDDEEDADEDGDSMEDDVARLDLDDDYFDIGAPFDVHRMDDMIFPPSFGRPGVTAFADIFRDEFDFLPPYRTDRRPIPRASHIGGVISEHPLMTRPPAESDVARRPNSALRAEILSMHTRTTLHRQNAIRRTTNEAREIEAISRSVRMGEFPPGRVVIRGTNATGDGGAHASFFDHIFEMRPANVAFTRNPSNFRTYNATDREDRRDVRASQVPTCLERLESYTLSMEPISTRFVTAIVNSYLWTFHTARETQIRKDAEAKAKAKKEADAAKKAAEEKKKAASQAQLAQAAPVAVPTPEDIGLATPAATNTTNTVSESQAPNASNRGEETSTTPAGTLPEAQQAQEPVVPEEPMETGDDDNAQDALPQSSAATAASSVAGTEEIEAVERQAVEEHVPPIQDHDIPPVRLVEERVPGRHMMDEEFRAILGDIDIPDGVDPAFLVALPEDMRQEVIRDFQRQQRAERASRPVPAAQPVVANAAEPAAEAAEAPAADRAPLIEPIDPVFLNALPPELQEEVLAEHERRVREAEDQLRRQNAPPAQPVEMDGAAVIASLPANERAQVLAEMDEAELAGLPVEMQNEARRARAQHIEPNMLRYHRLLFRGGAGGGPAQVGLARTRTTTRPGKSLHNVSAQSGPTIGQNAGNGYQAPTDHPHLLDKESILTLCLLYLVDNNRVPHTRLQKVLRSACVNQTTCDFIVWCLLALLDKASDSNMDDEEMISNVPAWLDSIAVSGVGHNEKAIRISENAQKVSIHSMLAIPMCKNILDLLTNIARSYPGNFLPAILRHGAKPTDVPKQAPSFQQFWNMVQTQSSKFPRSKDWTTAPEQQLEECPLGQMLSSLQKPTMAKSPLKEKVLKVASQIMVTLPMDTLKLLGNDESRKPFAEKLEFVIRVMTTGSCSAEGLSDGLTILSEAMRSFSDSTSTDIYEHLFSAVTKLGSELLPQIDRLILELDDAQKPENASVGGSDQTSTSSKTAQLVVDTNAGGRTAAGRFDGERVVIDGDQNMRLQMSSCKELQLPAVTVLTDKGGSQYAILSALQTLVKVRSHMKAIKKDKTKRAKEAEKKQKEKGKETPTNSSVPQPTDTATSASSAASNQPAQEPESEDVVDEEPRISERLHSLENLWNSLSDCLLRLGKASDPHAVLALQPAAEAFFLVHASQQQKPKSKDSEAKRKESQAAPSTSAAAAVASSVSHDGLREDLDPDTAKLIEFAEKHRQVLNQALRQNNAVLSAGGPFAVLTQFPKLLDFDVKRKYFRKELTKMEPSMPRYRRNDVSVQVSRNRVFSDSFRELFRLRPSDWKNRFYIIFQGEEGQDAGGLLREWFSVITREIFNPNYALFITAPGDMVTYMINKASYINPEHLDYFKFVGRLIAKSVFEHKYLDCYFTRAFYKHILNLPVRYQDLESEDPAFFKSLDFLLQNSIDDLDLDLTFSTEVEEFGVRSVRDLKPNGRKIEVNDANKDEYVKLVCQMKMTGSIRKQLDAFLTGFYEIIPKDLISMFNEQELELLISGLPTVDIDDMAANTDYKGFQKTSTHIQWFWRALRSFEKEDKAKFLQFVTGTSKVSEFTFFTEKIMIEFQVPLQGFASLEGMNGVQKLSIHLDSRGGDRLPAAHTCFNQLDLPQYDSYEKLRQSLLLAIRECTEGFGFA</sequence>
<evidence type="ECO:0000256" key="4">
    <source>
        <dbReference type="ARBA" id="ARBA00012485"/>
    </source>
</evidence>
<keyword evidence="6" id="KW-0597">Phosphoprotein</keyword>
<feature type="compositionally biased region" description="Acidic residues" evidence="13">
    <location>
        <begin position="2892"/>
        <end position="2902"/>
    </location>
</feature>
<dbReference type="eggNOG" id="KOG0939">
    <property type="taxonomic scope" value="Eukaryota"/>
</dbReference>
<dbReference type="Gene3D" id="6.10.250.1630">
    <property type="match status" value="1"/>
</dbReference>
<reference evidence="16 17" key="1">
    <citation type="journal article" date="2003" name="PLoS Biol.">
        <title>The genome sequence of Caenorhabditis briggsae: a platform for comparative genomics.</title>
        <authorList>
            <person name="Stein L.D."/>
            <person name="Bao Z."/>
            <person name="Blasiar D."/>
            <person name="Blumenthal T."/>
            <person name="Brent M.R."/>
            <person name="Chen N."/>
            <person name="Chinwalla A."/>
            <person name="Clarke L."/>
            <person name="Clee C."/>
            <person name="Coghlan A."/>
            <person name="Coulson A."/>
            <person name="D'Eustachio P."/>
            <person name="Fitch D.H."/>
            <person name="Fulton L.A."/>
            <person name="Fulton R.E."/>
            <person name="Griffiths-Jones S."/>
            <person name="Harris T.W."/>
            <person name="Hillier L.W."/>
            <person name="Kamath R."/>
            <person name="Kuwabara P.E."/>
            <person name="Mardis E.R."/>
            <person name="Marra M.A."/>
            <person name="Miner T.L."/>
            <person name="Minx P."/>
            <person name="Mullikin J.C."/>
            <person name="Plumb R.W."/>
            <person name="Rogers J."/>
            <person name="Schein J.E."/>
            <person name="Sohrmann M."/>
            <person name="Spieth J."/>
            <person name="Stajich J.E."/>
            <person name="Wei C."/>
            <person name="Willey D."/>
            <person name="Wilson R.K."/>
            <person name="Durbin R."/>
            <person name="Waterston R.H."/>
        </authorList>
    </citation>
    <scope>NUCLEOTIDE SEQUENCE [LARGE SCALE GENOMIC DNA]</scope>
    <source>
        <strain evidence="16 17">AF16</strain>
    </source>
</reference>
<dbReference type="GO" id="GO:0005634">
    <property type="term" value="C:nucleus"/>
    <property type="evidence" value="ECO:0000318"/>
    <property type="project" value="GO_Central"/>
</dbReference>
<feature type="compositionally biased region" description="Low complexity" evidence="13">
    <location>
        <begin position="2909"/>
        <end position="2919"/>
    </location>
</feature>
<comment type="pathway">
    <text evidence="3">Protein modification; protein ubiquitination.</text>
</comment>
<feature type="compositionally biased region" description="Acidic residues" evidence="13">
    <location>
        <begin position="845"/>
        <end position="874"/>
    </location>
</feature>
<dbReference type="Gene3D" id="3.30.2160.10">
    <property type="entry name" value="Hect, E3 ligase catalytic domain"/>
    <property type="match status" value="1"/>
</dbReference>
<evidence type="ECO:0000313" key="17">
    <source>
        <dbReference type="Proteomes" id="UP000008549"/>
    </source>
</evidence>
<evidence type="ECO:0000313" key="18">
    <source>
        <dbReference type="WormBase" id="CBG03363a"/>
    </source>
</evidence>
<feature type="region of interest" description="Disordered" evidence="13">
    <location>
        <begin position="2379"/>
        <end position="2560"/>
    </location>
</feature>
<evidence type="ECO:0000256" key="1">
    <source>
        <dbReference type="ARBA" id="ARBA00000885"/>
    </source>
</evidence>
<name>A8WUV6_CAEBR</name>
<feature type="domain" description="HECT" evidence="15">
    <location>
        <begin position="3836"/>
        <end position="4188"/>
    </location>
</feature>
<protein>
    <recommendedName>
        <fullName evidence="4">HECT-type E3 ubiquitin transferase</fullName>
        <ecNumber evidence="4">2.3.2.26</ecNumber>
    </recommendedName>
</protein>
<dbReference type="FunFam" id="3.90.1750.10:FF:000003">
    <property type="entry name" value="E3 ubiquitin-protein ligase UPL1"/>
    <property type="match status" value="1"/>
</dbReference>
<evidence type="ECO:0000256" key="12">
    <source>
        <dbReference type="PROSITE-ProRule" id="PRU00104"/>
    </source>
</evidence>
<feature type="compositionally biased region" description="Low complexity" evidence="13">
    <location>
        <begin position="2844"/>
        <end position="2854"/>
    </location>
</feature>
<comment type="subcellular location">
    <subcellularLocation>
        <location evidence="2">Nucleus</location>
    </subcellularLocation>
</comment>
<feature type="compositionally biased region" description="Basic and acidic residues" evidence="13">
    <location>
        <begin position="3706"/>
        <end position="3717"/>
    </location>
</feature>
<dbReference type="Pfam" id="PF00632">
    <property type="entry name" value="HECT"/>
    <property type="match status" value="1"/>
</dbReference>
<feature type="compositionally biased region" description="Pro residues" evidence="13">
    <location>
        <begin position="877"/>
        <end position="886"/>
    </location>
</feature>
<feature type="compositionally biased region" description="Basic and acidic residues" evidence="13">
    <location>
        <begin position="2403"/>
        <end position="2428"/>
    </location>
</feature>
<feature type="compositionally biased region" description="Pro residues" evidence="13">
    <location>
        <begin position="1432"/>
        <end position="1447"/>
    </location>
</feature>
<dbReference type="InterPro" id="IPR035983">
    <property type="entry name" value="Hect_E3_ubiquitin_ligase"/>
</dbReference>
<dbReference type="SUPFAM" id="SSF46934">
    <property type="entry name" value="UBA-like"/>
    <property type="match status" value="1"/>
</dbReference>
<dbReference type="GO" id="GO:0005737">
    <property type="term" value="C:cytoplasm"/>
    <property type="evidence" value="ECO:0000318"/>
    <property type="project" value="GO_Central"/>
</dbReference>
<dbReference type="FunFam" id="3.30.2410.10:FF:000004">
    <property type="entry name" value="E3 ubiquitin-protein ligase HUWE1, variant"/>
    <property type="match status" value="1"/>
</dbReference>
<dbReference type="InterPro" id="IPR010309">
    <property type="entry name" value="E3_Ub_ligase_DUF908"/>
</dbReference>
<dbReference type="PANTHER" id="PTHR11254">
    <property type="entry name" value="HECT DOMAIN UBIQUITIN-PROTEIN LIGASE"/>
    <property type="match status" value="1"/>
</dbReference>
<evidence type="ECO:0000256" key="3">
    <source>
        <dbReference type="ARBA" id="ARBA00004906"/>
    </source>
</evidence>
<keyword evidence="17" id="KW-1185">Reference proteome</keyword>
<dbReference type="SUPFAM" id="SSF56204">
    <property type="entry name" value="Hect, E3 ligase catalytic domain"/>
    <property type="match status" value="1"/>
</dbReference>
<dbReference type="UniPathway" id="UPA00143"/>
<keyword evidence="7" id="KW-0808">Transferase</keyword>
<dbReference type="InterPro" id="IPR009060">
    <property type="entry name" value="UBA-like_sf"/>
</dbReference>
<dbReference type="PROSITE" id="PS50030">
    <property type="entry name" value="UBA"/>
    <property type="match status" value="1"/>
</dbReference>
<evidence type="ECO:0000256" key="9">
    <source>
        <dbReference type="ARBA" id="ARBA00022816"/>
    </source>
</evidence>
<dbReference type="EC" id="2.3.2.26" evidence="4"/>
<dbReference type="Pfam" id="PF14377">
    <property type="entry name" value="UBM"/>
    <property type="match status" value="3"/>
</dbReference>
<feature type="region of interest" description="Disordered" evidence="13">
    <location>
        <begin position="2828"/>
        <end position="2922"/>
    </location>
</feature>
<feature type="region of interest" description="Disordered" evidence="13">
    <location>
        <begin position="3702"/>
        <end position="3740"/>
    </location>
</feature>
<keyword evidence="5" id="KW-0813">Transport</keyword>
<dbReference type="InterPro" id="IPR015940">
    <property type="entry name" value="UBA"/>
</dbReference>
<dbReference type="InterPro" id="IPR037197">
    <property type="entry name" value="WWE_dom_sf"/>
</dbReference>
<evidence type="ECO:0000256" key="11">
    <source>
        <dbReference type="ARBA" id="ARBA00034494"/>
    </source>
</evidence>
<dbReference type="CDD" id="cd14306">
    <property type="entry name" value="UBA_VP13D"/>
    <property type="match status" value="1"/>
</dbReference>
<dbReference type="FunFam" id="3.30.2160.10:FF:000001">
    <property type="entry name" value="E3 ubiquitin-protein ligase NEDD4-like"/>
    <property type="match status" value="1"/>
</dbReference>
<feature type="compositionally biased region" description="Polar residues" evidence="13">
    <location>
        <begin position="2855"/>
        <end position="2885"/>
    </location>
</feature>